<dbReference type="EMBL" id="UYWX01006482">
    <property type="protein sequence ID" value="VDM26405.1"/>
    <property type="molecule type" value="Genomic_DNA"/>
</dbReference>
<dbReference type="Gene3D" id="2.130.10.10">
    <property type="entry name" value="YVTN repeat-like/Quinoprotein amine dehydrogenase"/>
    <property type="match status" value="1"/>
</dbReference>
<evidence type="ECO:0000313" key="6">
    <source>
        <dbReference type="WBParaSite" id="TTAC_0000519101-mRNA-1"/>
    </source>
</evidence>
<dbReference type="OrthoDB" id="4189at2759"/>
<dbReference type="InterPro" id="IPR050687">
    <property type="entry name" value="Dynein_IC"/>
</dbReference>
<sequence>MTVPSADNPLNDPNIYLTTSMDCTAKVWSRLESHPLVSFEDRNDYLLHCDWSPSHPALFATVAMSGHLDIWNLNINSEVSVTVGFARGLIRFFLKKFFRLMFLCLTLRIWLSALYDNFYNSLSEN</sequence>
<protein>
    <submittedName>
        <fullName evidence="6">WD_REPEATS_REGION domain-containing protein</fullName>
    </submittedName>
</protein>
<dbReference type="GO" id="GO:0010970">
    <property type="term" value="P:transport along microtubule"/>
    <property type="evidence" value="ECO:0007669"/>
    <property type="project" value="TreeGrafter"/>
</dbReference>
<reference evidence="4 5" key="2">
    <citation type="submission" date="2018-11" db="EMBL/GenBank/DDBJ databases">
        <authorList>
            <consortium name="Pathogen Informatics"/>
        </authorList>
    </citation>
    <scope>NUCLEOTIDE SEQUENCE [LARGE SCALE GENOMIC DNA]</scope>
</reference>
<proteinExistence type="predicted"/>
<keyword evidence="3" id="KW-0677">Repeat</keyword>
<dbReference type="GO" id="GO:0045504">
    <property type="term" value="F:dynein heavy chain binding"/>
    <property type="evidence" value="ECO:0007669"/>
    <property type="project" value="TreeGrafter"/>
</dbReference>
<accession>A0A0R3WWQ1</accession>
<evidence type="ECO:0000313" key="4">
    <source>
        <dbReference type="EMBL" id="VDM26405.1"/>
    </source>
</evidence>
<evidence type="ECO:0000256" key="3">
    <source>
        <dbReference type="ARBA" id="ARBA00022737"/>
    </source>
</evidence>
<evidence type="ECO:0000313" key="5">
    <source>
        <dbReference type="Proteomes" id="UP000274429"/>
    </source>
</evidence>
<dbReference type="Proteomes" id="UP000274429">
    <property type="component" value="Unassembled WGS sequence"/>
</dbReference>
<gene>
    <name evidence="4" type="ORF">TTAC_LOCUS5175</name>
</gene>
<dbReference type="PANTHER" id="PTHR12442:SF22">
    <property type="entry name" value="CYTOPLASMIC DYNEIN 1 INTERMEDIATE CHAIN-RELATED"/>
    <property type="match status" value="1"/>
</dbReference>
<dbReference type="AlphaFoldDB" id="A0A0R3WWQ1"/>
<evidence type="ECO:0000256" key="2">
    <source>
        <dbReference type="ARBA" id="ARBA00022574"/>
    </source>
</evidence>
<dbReference type="InterPro" id="IPR015943">
    <property type="entry name" value="WD40/YVTN_repeat-like_dom_sf"/>
</dbReference>
<dbReference type="InterPro" id="IPR036322">
    <property type="entry name" value="WD40_repeat_dom_sf"/>
</dbReference>
<dbReference type="GO" id="GO:0005868">
    <property type="term" value="C:cytoplasmic dynein complex"/>
    <property type="evidence" value="ECO:0007669"/>
    <property type="project" value="TreeGrafter"/>
</dbReference>
<dbReference type="STRING" id="6205.A0A0R3WWQ1"/>
<dbReference type="SUPFAM" id="SSF50978">
    <property type="entry name" value="WD40 repeat-like"/>
    <property type="match status" value="1"/>
</dbReference>
<keyword evidence="2" id="KW-0853">WD repeat</keyword>
<keyword evidence="1" id="KW-0963">Cytoplasm</keyword>
<keyword evidence="5" id="KW-1185">Reference proteome</keyword>
<dbReference type="PANTHER" id="PTHR12442">
    <property type="entry name" value="DYNEIN INTERMEDIATE CHAIN"/>
    <property type="match status" value="1"/>
</dbReference>
<evidence type="ECO:0000256" key="1">
    <source>
        <dbReference type="ARBA" id="ARBA00022490"/>
    </source>
</evidence>
<reference evidence="6" key="1">
    <citation type="submission" date="2017-02" db="UniProtKB">
        <authorList>
            <consortium name="WormBaseParasite"/>
        </authorList>
    </citation>
    <scope>IDENTIFICATION</scope>
</reference>
<organism evidence="6">
    <name type="scientific">Hydatigena taeniaeformis</name>
    <name type="common">Feline tapeworm</name>
    <name type="synonym">Taenia taeniaeformis</name>
    <dbReference type="NCBI Taxonomy" id="6205"/>
    <lineage>
        <taxon>Eukaryota</taxon>
        <taxon>Metazoa</taxon>
        <taxon>Spiralia</taxon>
        <taxon>Lophotrochozoa</taxon>
        <taxon>Platyhelminthes</taxon>
        <taxon>Cestoda</taxon>
        <taxon>Eucestoda</taxon>
        <taxon>Cyclophyllidea</taxon>
        <taxon>Taeniidae</taxon>
        <taxon>Hydatigera</taxon>
    </lineage>
</organism>
<name>A0A0R3WWQ1_HYDTA</name>
<dbReference type="GO" id="GO:0045503">
    <property type="term" value="F:dynein light chain binding"/>
    <property type="evidence" value="ECO:0007669"/>
    <property type="project" value="TreeGrafter"/>
</dbReference>
<dbReference type="WBParaSite" id="TTAC_0000519101-mRNA-1">
    <property type="protein sequence ID" value="TTAC_0000519101-mRNA-1"/>
    <property type="gene ID" value="TTAC_0000519101"/>
</dbReference>